<feature type="domain" description="ABC transporter" evidence="3">
    <location>
        <begin position="1"/>
        <end position="209"/>
    </location>
</feature>
<dbReference type="PANTHER" id="PTHR43423">
    <property type="entry name" value="ABC TRANSPORTER I FAMILY MEMBER 17"/>
    <property type="match status" value="1"/>
</dbReference>
<evidence type="ECO:0000256" key="1">
    <source>
        <dbReference type="ARBA" id="ARBA00022741"/>
    </source>
</evidence>
<organism evidence="4 5">
    <name type="scientific">Anaerocolumna aminovalerica</name>
    <dbReference type="NCBI Taxonomy" id="1527"/>
    <lineage>
        <taxon>Bacteria</taxon>
        <taxon>Bacillati</taxon>
        <taxon>Bacillota</taxon>
        <taxon>Clostridia</taxon>
        <taxon>Lachnospirales</taxon>
        <taxon>Lachnospiraceae</taxon>
        <taxon>Anaerocolumna</taxon>
    </lineage>
</organism>
<dbReference type="GO" id="GO:0005524">
    <property type="term" value="F:ATP binding"/>
    <property type="evidence" value="ECO:0007669"/>
    <property type="project" value="UniProtKB-KW"/>
</dbReference>
<evidence type="ECO:0000313" key="5">
    <source>
        <dbReference type="Proteomes" id="UP000198806"/>
    </source>
</evidence>
<dbReference type="SUPFAM" id="SSF52540">
    <property type="entry name" value="P-loop containing nucleoside triphosphate hydrolases"/>
    <property type="match status" value="1"/>
</dbReference>
<accession>A0A1I5BME8</accession>
<dbReference type="PROSITE" id="PS50893">
    <property type="entry name" value="ABC_TRANSPORTER_2"/>
    <property type="match status" value="1"/>
</dbReference>
<dbReference type="Pfam" id="PF00005">
    <property type="entry name" value="ABC_tran"/>
    <property type="match status" value="1"/>
</dbReference>
<protein>
    <submittedName>
        <fullName evidence="4">Putative ABC transport system ATP-binding protein</fullName>
    </submittedName>
</protein>
<keyword evidence="5" id="KW-1185">Reference proteome</keyword>
<dbReference type="EMBL" id="FOWD01000001">
    <property type="protein sequence ID" value="SFN75842.1"/>
    <property type="molecule type" value="Genomic_DNA"/>
</dbReference>
<dbReference type="Gene3D" id="3.40.50.300">
    <property type="entry name" value="P-loop containing nucleotide triphosphate hydrolases"/>
    <property type="match status" value="1"/>
</dbReference>
<keyword evidence="2 4" id="KW-0067">ATP-binding</keyword>
<dbReference type="STRING" id="1527.SAMN04489757_10196"/>
<dbReference type="SMART" id="SM00382">
    <property type="entry name" value="AAA"/>
    <property type="match status" value="1"/>
</dbReference>
<dbReference type="PANTHER" id="PTHR43423:SF1">
    <property type="entry name" value="ABC TRANSPORTER I FAMILY MEMBER 17"/>
    <property type="match status" value="1"/>
</dbReference>
<dbReference type="InterPro" id="IPR003439">
    <property type="entry name" value="ABC_transporter-like_ATP-bd"/>
</dbReference>
<dbReference type="Proteomes" id="UP000198806">
    <property type="component" value="Unassembled WGS sequence"/>
</dbReference>
<evidence type="ECO:0000313" key="4">
    <source>
        <dbReference type="EMBL" id="SFN75842.1"/>
    </source>
</evidence>
<reference evidence="4 5" key="1">
    <citation type="submission" date="2016-10" db="EMBL/GenBank/DDBJ databases">
        <authorList>
            <person name="de Groot N.N."/>
        </authorList>
    </citation>
    <scope>NUCLEOTIDE SEQUENCE [LARGE SCALE GENOMIC DNA]</scope>
    <source>
        <strain evidence="4 5">DSM 1283</strain>
    </source>
</reference>
<evidence type="ECO:0000259" key="3">
    <source>
        <dbReference type="PROSITE" id="PS50893"/>
    </source>
</evidence>
<dbReference type="InterPro" id="IPR027417">
    <property type="entry name" value="P-loop_NTPase"/>
</dbReference>
<keyword evidence="1" id="KW-0547">Nucleotide-binding</keyword>
<dbReference type="AlphaFoldDB" id="A0A1I5BME8"/>
<name>A0A1I5BME8_9FIRM</name>
<dbReference type="RefSeq" id="WP_242960778.1">
    <property type="nucleotide sequence ID" value="NZ_BAABFM010000003.1"/>
</dbReference>
<dbReference type="GO" id="GO:0016887">
    <property type="term" value="F:ATP hydrolysis activity"/>
    <property type="evidence" value="ECO:0007669"/>
    <property type="project" value="InterPro"/>
</dbReference>
<gene>
    <name evidence="4" type="ORF">SAMN04489757_10196</name>
</gene>
<proteinExistence type="predicted"/>
<dbReference type="InterPro" id="IPR003593">
    <property type="entry name" value="AAA+_ATPase"/>
</dbReference>
<evidence type="ECO:0000256" key="2">
    <source>
        <dbReference type="ARBA" id="ARBA00022840"/>
    </source>
</evidence>
<sequence>MDGILFETKNLSFNQIIKYKDIQIKEGKVSFIVGKSGSGKSTLLKLFNGTLPPSNGTIYYHDRDISQMDTITLRKEVLLISQAVYLFDGCIEDNFKEFYRYRDMPAPSEEVMKEFLKLCCIPFSLDKDCTTMSGGEKQRVYIAIYLSFLPKVIMLDEPTSALDKENSNDVIENLIAFAKDKGITVIIVSHDPKITDKFAEEIILIERGVD</sequence>